<evidence type="ECO:0000259" key="1">
    <source>
        <dbReference type="Pfam" id="PF09994"/>
    </source>
</evidence>
<feature type="domain" description="T6SS Phospholipase effector Tle1-like catalytic" evidence="1">
    <location>
        <begin position="143"/>
        <end position="469"/>
    </location>
</feature>
<dbReference type="EMBL" id="CAJMXA010002427">
    <property type="protein sequence ID" value="CAE6480630.1"/>
    <property type="molecule type" value="Genomic_DNA"/>
</dbReference>
<sequence>MVSDPRLALLKSHEKYDLRLERLPEGVYIFAVSKHDLQVYYDPGNSMKLGFNLSSYVGIRDNSLVWGLSGFDKNPSVENYEIWPHPATKERYLRVELRTPGSDSGSNPQVINLDDRLDTIEYYDPDWKEVRLRLGLKPESSKRSIILCFDGTSNHFSDRNTNVVKLVELLKKDDPLQQMVYYQTGVGTYSHPGFLTGLGLTLAAKIDEGVAWYLYQHVKSCLRILSFNLRLYLRSVTQVIDGYKYLMETYRAGDQISIFGFSRGAYTARALAGMLHSVGLLPRHNMEQVPFAYQIYEASQEVDQSNSSEKNILGAVDVKPRLPDTRNVLFRCLSKFMIDKSTRPENVIPEHFKMVFCTPIQIAFLGVWDTVGSVGALTKKSLPWVEYNPSVRYFRQALALDENRGNFIPSLWDHSRDTEREQDVLEVWFKGGHSDIGGGAPQSSTIGMDDKLGRSPELSNISLRWMVRQCLKCGGVRVLFDPDSLRRYRNANILEDISPWATESEIRDRGEEKKPELLRRFPESKLSELRDFHLATEAELEELKATKHELHARRIPLDSFDVTPAPYKAIKYSPLWWFLEILPIPKLSQHDRQRSWFKTAWCPNLGSARSTNRRKRTDAIKLHYSVSTHIENYSRYKPAAKWHSVPEVEEDPRTSLMPSTVKTKLNKAPGSRDNSLIYLTYALAKNPVTIVAGHIFVIGAISMATVNGGYLEK</sequence>
<gene>
    <name evidence="2" type="ORF">RDB_LOCUS88049</name>
</gene>
<reference evidence="2" key="1">
    <citation type="submission" date="2021-01" db="EMBL/GenBank/DDBJ databases">
        <authorList>
            <person name="Kaushik A."/>
        </authorList>
    </citation>
    <scope>NUCLEOTIDE SEQUENCE</scope>
    <source>
        <strain evidence="2">AG6-10EEA</strain>
    </source>
</reference>
<dbReference type="InterPro" id="IPR018712">
    <property type="entry name" value="Tle1-like_cat"/>
</dbReference>
<name>A0A8H3CE14_9AGAM</name>
<dbReference type="PANTHER" id="PTHR33840">
    <property type="match status" value="1"/>
</dbReference>
<dbReference type="InterPro" id="IPR029058">
    <property type="entry name" value="AB_hydrolase_fold"/>
</dbReference>
<comment type="caution">
    <text evidence="2">The sequence shown here is derived from an EMBL/GenBank/DDBJ whole genome shotgun (WGS) entry which is preliminary data.</text>
</comment>
<evidence type="ECO:0000313" key="3">
    <source>
        <dbReference type="Proteomes" id="UP000663853"/>
    </source>
</evidence>
<dbReference type="Proteomes" id="UP000663853">
    <property type="component" value="Unassembled WGS sequence"/>
</dbReference>
<dbReference type="Pfam" id="PF09994">
    <property type="entry name" value="T6SS_Tle1-like_cat"/>
    <property type="match status" value="1"/>
</dbReference>
<accession>A0A8H3CE14</accession>
<dbReference type="SUPFAM" id="SSF53474">
    <property type="entry name" value="alpha/beta-Hydrolases"/>
    <property type="match status" value="1"/>
</dbReference>
<protein>
    <recommendedName>
        <fullName evidence="1">T6SS Phospholipase effector Tle1-like catalytic domain-containing protein</fullName>
    </recommendedName>
</protein>
<organism evidence="2 3">
    <name type="scientific">Rhizoctonia solani</name>
    <dbReference type="NCBI Taxonomy" id="456999"/>
    <lineage>
        <taxon>Eukaryota</taxon>
        <taxon>Fungi</taxon>
        <taxon>Dikarya</taxon>
        <taxon>Basidiomycota</taxon>
        <taxon>Agaricomycotina</taxon>
        <taxon>Agaricomycetes</taxon>
        <taxon>Cantharellales</taxon>
        <taxon>Ceratobasidiaceae</taxon>
        <taxon>Rhizoctonia</taxon>
    </lineage>
</organism>
<dbReference type="AlphaFoldDB" id="A0A8H3CE14"/>
<evidence type="ECO:0000313" key="2">
    <source>
        <dbReference type="EMBL" id="CAE6480630.1"/>
    </source>
</evidence>
<proteinExistence type="predicted"/>
<dbReference type="PANTHER" id="PTHR33840:SF2">
    <property type="entry name" value="TLE1 PHOSPHOLIPASE DOMAIN-CONTAINING PROTEIN"/>
    <property type="match status" value="1"/>
</dbReference>